<dbReference type="KEGG" id="poc:NCTC13071_00599"/>
<sequence>MDRLPNDPMILFSAVNMLLRDNYGSLDELCDDMNVSRDDLEKKLAAVGFKYDKKLNKFW</sequence>
<dbReference type="AlphaFoldDB" id="A0A448L3S7"/>
<organism evidence="1 2">
    <name type="scientific">Segatella oris</name>
    <dbReference type="NCBI Taxonomy" id="28135"/>
    <lineage>
        <taxon>Bacteria</taxon>
        <taxon>Pseudomonadati</taxon>
        <taxon>Bacteroidota</taxon>
        <taxon>Bacteroidia</taxon>
        <taxon>Bacteroidales</taxon>
        <taxon>Prevotellaceae</taxon>
        <taxon>Segatella</taxon>
    </lineage>
</organism>
<dbReference type="RefSeq" id="WP_004372876.1">
    <property type="nucleotide sequence ID" value="NZ_CAJPPY010000010.1"/>
</dbReference>
<accession>A0A448L3S7</accession>
<dbReference type="Pfam" id="PF14056">
    <property type="entry name" value="DUF4250"/>
    <property type="match status" value="1"/>
</dbReference>
<evidence type="ECO:0000313" key="1">
    <source>
        <dbReference type="EMBL" id="VEH14622.1"/>
    </source>
</evidence>
<evidence type="ECO:0008006" key="3">
    <source>
        <dbReference type="Google" id="ProtNLM"/>
    </source>
</evidence>
<dbReference type="InterPro" id="IPR025346">
    <property type="entry name" value="DUF4250"/>
</dbReference>
<proteinExistence type="predicted"/>
<dbReference type="EMBL" id="LR134384">
    <property type="protein sequence ID" value="VEH14622.1"/>
    <property type="molecule type" value="Genomic_DNA"/>
</dbReference>
<gene>
    <name evidence="1" type="ORF">NCTC13071_00599</name>
</gene>
<dbReference type="Proteomes" id="UP000274578">
    <property type="component" value="Chromosome 1"/>
</dbReference>
<protein>
    <recommendedName>
        <fullName evidence="3">DUF4250 domain-containing protein</fullName>
    </recommendedName>
</protein>
<evidence type="ECO:0000313" key="2">
    <source>
        <dbReference type="Proteomes" id="UP000274578"/>
    </source>
</evidence>
<dbReference type="GeneID" id="85011498"/>
<name>A0A448L3S7_9BACT</name>
<reference evidence="1 2" key="1">
    <citation type="submission" date="2018-12" db="EMBL/GenBank/DDBJ databases">
        <authorList>
            <consortium name="Pathogen Informatics"/>
        </authorList>
    </citation>
    <scope>NUCLEOTIDE SEQUENCE [LARGE SCALE GENOMIC DNA]</scope>
    <source>
        <strain evidence="1 2">NCTC13071</strain>
    </source>
</reference>